<sequence length="110" mass="12146">MISASSRPRSKASEILHYGAKDMAFNPYGEYWRQLKKLTITQLLSSKKVQSFAPLLAREVAQPLQTISVIASDGGVVSLTEVSNWFTNVLVCKAVLEPPSATKRKSFFPS</sequence>
<dbReference type="GO" id="GO:0005506">
    <property type="term" value="F:iron ion binding"/>
    <property type="evidence" value="ECO:0007669"/>
    <property type="project" value="InterPro"/>
</dbReference>
<dbReference type="GO" id="GO:0016705">
    <property type="term" value="F:oxidoreductase activity, acting on paired donors, with incorporation or reduction of molecular oxygen"/>
    <property type="evidence" value="ECO:0007669"/>
    <property type="project" value="InterPro"/>
</dbReference>
<keyword evidence="3" id="KW-0408">Iron</keyword>
<keyword evidence="2" id="KW-0479">Metal-binding</keyword>
<comment type="caution">
    <text evidence="4">The sequence shown here is derived from an EMBL/GenBank/DDBJ whole genome shotgun (WGS) entry which is preliminary data.</text>
</comment>
<dbReference type="GO" id="GO:0020037">
    <property type="term" value="F:heme binding"/>
    <property type="evidence" value="ECO:0007669"/>
    <property type="project" value="InterPro"/>
</dbReference>
<dbReference type="EMBL" id="JADCNM010000003">
    <property type="protein sequence ID" value="KAG0489761.1"/>
    <property type="molecule type" value="Genomic_DNA"/>
</dbReference>
<evidence type="ECO:0000313" key="7">
    <source>
        <dbReference type="Proteomes" id="UP000639772"/>
    </source>
</evidence>
<evidence type="ECO:0000313" key="5">
    <source>
        <dbReference type="EMBL" id="KAG0489761.1"/>
    </source>
</evidence>
<gene>
    <name evidence="5" type="ORF">HPP92_006624</name>
    <name evidence="4" type="ORF">HPP92_006890</name>
</gene>
<keyword evidence="6" id="KW-1185">Reference proteome</keyword>
<dbReference type="InterPro" id="IPR036396">
    <property type="entry name" value="Cyt_P450_sf"/>
</dbReference>
<evidence type="ECO:0000313" key="4">
    <source>
        <dbReference type="EMBL" id="KAG0488079.1"/>
    </source>
</evidence>
<dbReference type="Gene3D" id="1.10.630.10">
    <property type="entry name" value="Cytochrome P450"/>
    <property type="match status" value="1"/>
</dbReference>
<evidence type="ECO:0000313" key="6">
    <source>
        <dbReference type="Proteomes" id="UP000636800"/>
    </source>
</evidence>
<comment type="similarity">
    <text evidence="1">Belongs to the cytochrome P450 family.</text>
</comment>
<proteinExistence type="inferred from homology"/>
<dbReference type="Proteomes" id="UP000639772">
    <property type="component" value="Chromosome 3"/>
</dbReference>
<dbReference type="GO" id="GO:0004497">
    <property type="term" value="F:monooxygenase activity"/>
    <property type="evidence" value="ECO:0007669"/>
    <property type="project" value="InterPro"/>
</dbReference>
<dbReference type="PANTHER" id="PTHR47955">
    <property type="entry name" value="CYTOCHROME P450 FAMILY 71 PROTEIN"/>
    <property type="match status" value="1"/>
</dbReference>
<name>A0A835V5D2_VANPL</name>
<organism evidence="4 6">
    <name type="scientific">Vanilla planifolia</name>
    <name type="common">Vanilla</name>
    <dbReference type="NCBI Taxonomy" id="51239"/>
    <lineage>
        <taxon>Eukaryota</taxon>
        <taxon>Viridiplantae</taxon>
        <taxon>Streptophyta</taxon>
        <taxon>Embryophyta</taxon>
        <taxon>Tracheophyta</taxon>
        <taxon>Spermatophyta</taxon>
        <taxon>Magnoliopsida</taxon>
        <taxon>Liliopsida</taxon>
        <taxon>Asparagales</taxon>
        <taxon>Orchidaceae</taxon>
        <taxon>Vanilloideae</taxon>
        <taxon>Vanilleae</taxon>
        <taxon>Vanilla</taxon>
    </lineage>
</organism>
<dbReference type="Proteomes" id="UP000636800">
    <property type="component" value="Chromosome 3"/>
</dbReference>
<dbReference type="SUPFAM" id="SSF48264">
    <property type="entry name" value="Cytochrome P450"/>
    <property type="match status" value="1"/>
</dbReference>
<accession>A0A835V5D2</accession>
<dbReference type="PANTHER" id="PTHR47955:SF14">
    <property type="entry name" value="OS01G0543600 PROTEIN"/>
    <property type="match status" value="1"/>
</dbReference>
<reference evidence="6 7" key="1">
    <citation type="journal article" date="2020" name="Nat. Food">
        <title>A phased Vanilla planifolia genome enables genetic improvement of flavour and production.</title>
        <authorList>
            <person name="Hasing T."/>
            <person name="Tang H."/>
            <person name="Brym M."/>
            <person name="Khazi F."/>
            <person name="Huang T."/>
            <person name="Chambers A.H."/>
        </authorList>
    </citation>
    <scope>NUCLEOTIDE SEQUENCE [LARGE SCALE GENOMIC DNA]</scope>
    <source>
        <tissue evidence="4">Leaf</tissue>
    </source>
</reference>
<evidence type="ECO:0000256" key="1">
    <source>
        <dbReference type="ARBA" id="ARBA00010617"/>
    </source>
</evidence>
<protein>
    <submittedName>
        <fullName evidence="4">Uncharacterized protein</fullName>
    </submittedName>
</protein>
<evidence type="ECO:0000256" key="3">
    <source>
        <dbReference type="ARBA" id="ARBA00023004"/>
    </source>
</evidence>
<evidence type="ECO:0000256" key="2">
    <source>
        <dbReference type="ARBA" id="ARBA00022723"/>
    </source>
</evidence>
<dbReference type="AlphaFoldDB" id="A0A835V5D2"/>
<dbReference type="OrthoDB" id="1470350at2759"/>
<dbReference type="EMBL" id="JADCNL010000003">
    <property type="protein sequence ID" value="KAG0488079.1"/>
    <property type="molecule type" value="Genomic_DNA"/>
</dbReference>